<keyword evidence="2" id="KW-0812">Transmembrane</keyword>
<evidence type="ECO:0000313" key="4">
    <source>
        <dbReference type="Proteomes" id="UP001161247"/>
    </source>
</evidence>
<keyword evidence="2" id="KW-0472">Membrane</keyword>
<keyword evidence="4" id="KW-1185">Reference proteome</keyword>
<evidence type="ECO:0000313" key="3">
    <source>
        <dbReference type="EMBL" id="CAI9088990.1"/>
    </source>
</evidence>
<dbReference type="AlphaFoldDB" id="A0AAV1C028"/>
<evidence type="ECO:0000256" key="1">
    <source>
        <dbReference type="SAM" id="MobiDB-lite"/>
    </source>
</evidence>
<dbReference type="PANTHER" id="PTHR35420:SF1">
    <property type="entry name" value="OS09G0480532 PROTEIN"/>
    <property type="match status" value="1"/>
</dbReference>
<dbReference type="PANTHER" id="PTHR35420">
    <property type="entry name" value="OS02G0198500 PROTEIN"/>
    <property type="match status" value="1"/>
</dbReference>
<dbReference type="EMBL" id="OX459118">
    <property type="protein sequence ID" value="CAI9088990.1"/>
    <property type="molecule type" value="Genomic_DNA"/>
</dbReference>
<proteinExistence type="predicted"/>
<feature type="transmembrane region" description="Helical" evidence="2">
    <location>
        <begin position="30"/>
        <end position="52"/>
    </location>
</feature>
<reference evidence="3" key="1">
    <citation type="submission" date="2023-03" db="EMBL/GenBank/DDBJ databases">
        <authorList>
            <person name="Julca I."/>
        </authorList>
    </citation>
    <scope>NUCLEOTIDE SEQUENCE</scope>
</reference>
<organism evidence="3 4">
    <name type="scientific">Oldenlandia corymbosa var. corymbosa</name>
    <dbReference type="NCBI Taxonomy" id="529605"/>
    <lineage>
        <taxon>Eukaryota</taxon>
        <taxon>Viridiplantae</taxon>
        <taxon>Streptophyta</taxon>
        <taxon>Embryophyta</taxon>
        <taxon>Tracheophyta</taxon>
        <taxon>Spermatophyta</taxon>
        <taxon>Magnoliopsida</taxon>
        <taxon>eudicotyledons</taxon>
        <taxon>Gunneridae</taxon>
        <taxon>Pentapetalae</taxon>
        <taxon>asterids</taxon>
        <taxon>lamiids</taxon>
        <taxon>Gentianales</taxon>
        <taxon>Rubiaceae</taxon>
        <taxon>Rubioideae</taxon>
        <taxon>Spermacoceae</taxon>
        <taxon>Hedyotis-Oldenlandia complex</taxon>
        <taxon>Oldenlandia</taxon>
    </lineage>
</organism>
<sequence length="96" mass="9093">MARLLSMRALGMAANDHHQAGVLRHDASGIIFIIGMIVMSVAILSLVVFGCADGASRRRRKRHGGGDGGDGGGGDGGDGGGGGCGGGGCGGGGGGS</sequence>
<protein>
    <submittedName>
        <fullName evidence="3">OLC1v1023467C1</fullName>
    </submittedName>
</protein>
<feature type="compositionally biased region" description="Gly residues" evidence="1">
    <location>
        <begin position="66"/>
        <end position="96"/>
    </location>
</feature>
<feature type="region of interest" description="Disordered" evidence="1">
    <location>
        <begin position="56"/>
        <end position="96"/>
    </location>
</feature>
<keyword evidence="2" id="KW-1133">Transmembrane helix</keyword>
<accession>A0AAV1C028</accession>
<dbReference type="Proteomes" id="UP001161247">
    <property type="component" value="Chromosome 1"/>
</dbReference>
<evidence type="ECO:0000256" key="2">
    <source>
        <dbReference type="SAM" id="Phobius"/>
    </source>
</evidence>
<gene>
    <name evidence="3" type="ORF">OLC1_LOCUS1435</name>
</gene>
<name>A0AAV1C028_OLDCO</name>